<dbReference type="Gene3D" id="3.40.50.720">
    <property type="entry name" value="NAD(P)-binding Rossmann-like Domain"/>
    <property type="match status" value="2"/>
</dbReference>
<dbReference type="InterPro" id="IPR050223">
    <property type="entry name" value="D-isomer_2-hydroxyacid_DH"/>
</dbReference>
<feature type="domain" description="D-isomer specific 2-hydroxyacid dehydrogenase catalytic" evidence="4">
    <location>
        <begin position="26"/>
        <end position="320"/>
    </location>
</feature>
<evidence type="ECO:0000313" key="6">
    <source>
        <dbReference type="EMBL" id="TMR01858.1"/>
    </source>
</evidence>
<dbReference type="GO" id="GO:0051287">
    <property type="term" value="F:NAD binding"/>
    <property type="evidence" value="ECO:0007669"/>
    <property type="project" value="InterPro"/>
</dbReference>
<evidence type="ECO:0000259" key="4">
    <source>
        <dbReference type="Pfam" id="PF00389"/>
    </source>
</evidence>
<dbReference type="EMBL" id="VCKW01000057">
    <property type="protein sequence ID" value="TMR01858.1"/>
    <property type="molecule type" value="Genomic_DNA"/>
</dbReference>
<dbReference type="InterPro" id="IPR006140">
    <property type="entry name" value="D-isomer_DH_NAD-bd"/>
</dbReference>
<dbReference type="PROSITE" id="PS00065">
    <property type="entry name" value="D_2_HYDROXYACID_DH_1"/>
    <property type="match status" value="1"/>
</dbReference>
<organism evidence="6 7">
    <name type="scientific">Actinomadura soli</name>
    <dbReference type="NCBI Taxonomy" id="2508997"/>
    <lineage>
        <taxon>Bacteria</taxon>
        <taxon>Bacillati</taxon>
        <taxon>Actinomycetota</taxon>
        <taxon>Actinomycetes</taxon>
        <taxon>Streptosporangiales</taxon>
        <taxon>Thermomonosporaceae</taxon>
        <taxon>Actinomadura</taxon>
    </lineage>
</organism>
<dbReference type="SUPFAM" id="SSF51735">
    <property type="entry name" value="NAD(P)-binding Rossmann-fold domains"/>
    <property type="match status" value="1"/>
</dbReference>
<sequence length="329" mass="34879">MTAPWRILSLPPIGEDVVRGLFAPLGDAVEMTFPQTRDRAGLLAAITGADIAIGDFTGRLALDAEAVAAAPRLAFVQMPAVGTDSIDVAGLTAAEVPVANAAGFNARSVSEWAVGAALALCRDLAWGDRAVRAGEWPQMEMAARRPRELHTQRIGIVGFGSIGAETARLFTALGCAVSYWTRRRRPEAAATYRELDDLMATSDILVLALPLADETRGLIGPERLALLPDNAFLVNVARGGIAPDDAVLDALKSGRLAGAALDVYDDEPLPLEHPLRSHEDVLLSPHAAGTSVQSQLNLVALVRDNVTAAVQGRDVRNVVNGVNPQVRRR</sequence>
<reference evidence="6 7" key="1">
    <citation type="submission" date="2019-05" db="EMBL/GenBank/DDBJ databases">
        <title>Draft genome sequence of Actinomadura sp. 14C53.</title>
        <authorList>
            <person name="Saricaoglu S."/>
            <person name="Isik K."/>
        </authorList>
    </citation>
    <scope>NUCLEOTIDE SEQUENCE [LARGE SCALE GENOMIC DNA]</scope>
    <source>
        <strain evidence="6 7">14C53</strain>
    </source>
</reference>
<dbReference type="Proteomes" id="UP000309174">
    <property type="component" value="Unassembled WGS sequence"/>
</dbReference>
<keyword evidence="2 3" id="KW-0560">Oxidoreductase</keyword>
<dbReference type="Pfam" id="PF02826">
    <property type="entry name" value="2-Hacid_dh_C"/>
    <property type="match status" value="1"/>
</dbReference>
<dbReference type="AlphaFoldDB" id="A0A5C4JD76"/>
<dbReference type="PANTHER" id="PTHR10996">
    <property type="entry name" value="2-HYDROXYACID DEHYDROGENASE-RELATED"/>
    <property type="match status" value="1"/>
</dbReference>
<evidence type="ECO:0000256" key="3">
    <source>
        <dbReference type="RuleBase" id="RU003719"/>
    </source>
</evidence>
<accession>A0A5C4JD76</accession>
<evidence type="ECO:0000256" key="2">
    <source>
        <dbReference type="ARBA" id="ARBA00023002"/>
    </source>
</evidence>
<dbReference type="PANTHER" id="PTHR10996:SF283">
    <property type="entry name" value="GLYOXYLATE_HYDROXYPYRUVATE REDUCTASE B"/>
    <property type="match status" value="1"/>
</dbReference>
<proteinExistence type="inferred from homology"/>
<evidence type="ECO:0000256" key="1">
    <source>
        <dbReference type="ARBA" id="ARBA00005854"/>
    </source>
</evidence>
<name>A0A5C4JD76_9ACTN</name>
<gene>
    <name evidence="6" type="ORF">ETD83_13830</name>
</gene>
<keyword evidence="7" id="KW-1185">Reference proteome</keyword>
<comment type="similarity">
    <text evidence="1 3">Belongs to the D-isomer specific 2-hydroxyacid dehydrogenase family.</text>
</comment>
<dbReference type="GO" id="GO:0005829">
    <property type="term" value="C:cytosol"/>
    <property type="evidence" value="ECO:0007669"/>
    <property type="project" value="TreeGrafter"/>
</dbReference>
<feature type="domain" description="D-isomer specific 2-hydroxyacid dehydrogenase NAD-binding" evidence="5">
    <location>
        <begin position="115"/>
        <end position="288"/>
    </location>
</feature>
<dbReference type="GO" id="GO:0030267">
    <property type="term" value="F:glyoxylate reductase (NADPH) activity"/>
    <property type="evidence" value="ECO:0007669"/>
    <property type="project" value="TreeGrafter"/>
</dbReference>
<protein>
    <submittedName>
        <fullName evidence="6">3-phosphoglycerate dehydrogenase</fullName>
    </submittedName>
</protein>
<dbReference type="RefSeq" id="WP_138645517.1">
    <property type="nucleotide sequence ID" value="NZ_VCKW01000057.1"/>
</dbReference>
<dbReference type="InterPro" id="IPR029752">
    <property type="entry name" value="D-isomer_DH_CS1"/>
</dbReference>
<dbReference type="InterPro" id="IPR006139">
    <property type="entry name" value="D-isomer_2_OHA_DH_cat_dom"/>
</dbReference>
<dbReference type="GO" id="GO:0016618">
    <property type="term" value="F:hydroxypyruvate reductase [NAD(P)H] activity"/>
    <property type="evidence" value="ECO:0007669"/>
    <property type="project" value="TreeGrafter"/>
</dbReference>
<evidence type="ECO:0000313" key="7">
    <source>
        <dbReference type="Proteomes" id="UP000309174"/>
    </source>
</evidence>
<dbReference type="SUPFAM" id="SSF52283">
    <property type="entry name" value="Formate/glycerate dehydrogenase catalytic domain-like"/>
    <property type="match status" value="1"/>
</dbReference>
<dbReference type="InterPro" id="IPR036291">
    <property type="entry name" value="NAD(P)-bd_dom_sf"/>
</dbReference>
<comment type="caution">
    <text evidence="6">The sequence shown here is derived from an EMBL/GenBank/DDBJ whole genome shotgun (WGS) entry which is preliminary data.</text>
</comment>
<dbReference type="OrthoDB" id="117809at2"/>
<evidence type="ECO:0000259" key="5">
    <source>
        <dbReference type="Pfam" id="PF02826"/>
    </source>
</evidence>
<dbReference type="Pfam" id="PF00389">
    <property type="entry name" value="2-Hacid_dh"/>
    <property type="match status" value="1"/>
</dbReference>